<dbReference type="FunCoup" id="A0A059AVI8">
    <property type="interactions" value="165"/>
</dbReference>
<dbReference type="STRING" id="71139.A0A059AVI8"/>
<dbReference type="InterPro" id="IPR005174">
    <property type="entry name" value="KIB1-4_b-propeller"/>
</dbReference>
<evidence type="ECO:0000313" key="2">
    <source>
        <dbReference type="EMBL" id="KCW57888.1"/>
    </source>
</evidence>
<organism evidence="2">
    <name type="scientific">Eucalyptus grandis</name>
    <name type="common">Flooded gum</name>
    <dbReference type="NCBI Taxonomy" id="71139"/>
    <lineage>
        <taxon>Eukaryota</taxon>
        <taxon>Viridiplantae</taxon>
        <taxon>Streptophyta</taxon>
        <taxon>Embryophyta</taxon>
        <taxon>Tracheophyta</taxon>
        <taxon>Spermatophyta</taxon>
        <taxon>Magnoliopsida</taxon>
        <taxon>eudicotyledons</taxon>
        <taxon>Gunneridae</taxon>
        <taxon>Pentapetalae</taxon>
        <taxon>rosids</taxon>
        <taxon>malvids</taxon>
        <taxon>Myrtales</taxon>
        <taxon>Myrtaceae</taxon>
        <taxon>Myrtoideae</taxon>
        <taxon>Eucalypteae</taxon>
        <taxon>Eucalyptus</taxon>
    </lineage>
</organism>
<dbReference type="Gene3D" id="1.20.1280.50">
    <property type="match status" value="1"/>
</dbReference>
<gene>
    <name evidence="2" type="ORF">EUGRSUZ_H00639</name>
</gene>
<accession>A0A059AVI8</accession>
<dbReference type="SUPFAM" id="SSF81383">
    <property type="entry name" value="F-box domain"/>
    <property type="match status" value="1"/>
</dbReference>
<proteinExistence type="predicted"/>
<dbReference type="InParanoid" id="A0A059AVI8"/>
<dbReference type="InterPro" id="IPR036047">
    <property type="entry name" value="F-box-like_dom_sf"/>
</dbReference>
<dbReference type="CDD" id="cd09917">
    <property type="entry name" value="F-box_SF"/>
    <property type="match status" value="1"/>
</dbReference>
<dbReference type="Gramene" id="KCW57888">
    <property type="protein sequence ID" value="KCW57888"/>
    <property type="gene ID" value="EUGRSUZ_H00639"/>
</dbReference>
<dbReference type="Pfam" id="PF00646">
    <property type="entry name" value="F-box"/>
    <property type="match status" value="1"/>
</dbReference>
<dbReference type="EMBL" id="KK198760">
    <property type="protein sequence ID" value="KCW57888.1"/>
    <property type="molecule type" value="Genomic_DNA"/>
</dbReference>
<dbReference type="PANTHER" id="PTHR44259:SF65">
    <property type="entry name" value="F-BOX DOMAIN-CONTAINING PROTEIN"/>
    <property type="match status" value="1"/>
</dbReference>
<sequence length="268" mass="31085">MARTWADFPPELLGLCLQHLCLNDLLAVRAVCRSWRSAAVEEKSNVPWLMLADKKGALRREFFCLSCQQVHNKLLPQARARRCFSSRGWVLTVGRDWKLHMLKNPMSRHRHVIELPNLKKSSGIEVEHLRMHHHTYGRKQAYLVQSTTGSLSVMSRQGQQKPGARTSRFDVFAIYLETQSWTEVKTLKNTSLFLGWNSSFSLEVNEKHHIKSNRIYFTDDYLESSRHTKNGGGKDMGIYHLEYGKIELHFSGKSYSHFSPPLWIEPNF</sequence>
<dbReference type="PROSITE" id="PS50181">
    <property type="entry name" value="FBOX"/>
    <property type="match status" value="1"/>
</dbReference>
<dbReference type="AlphaFoldDB" id="A0A059AVI8"/>
<evidence type="ECO:0000259" key="1">
    <source>
        <dbReference type="PROSITE" id="PS50181"/>
    </source>
</evidence>
<dbReference type="InterPro" id="IPR001810">
    <property type="entry name" value="F-box_dom"/>
</dbReference>
<dbReference type="PANTHER" id="PTHR44259">
    <property type="entry name" value="OS07G0183000 PROTEIN-RELATED"/>
    <property type="match status" value="1"/>
</dbReference>
<name>A0A059AVI8_EUCGR</name>
<feature type="domain" description="F-box" evidence="1">
    <location>
        <begin position="2"/>
        <end position="51"/>
    </location>
</feature>
<dbReference type="Pfam" id="PF03478">
    <property type="entry name" value="Beta-prop_KIB1-4"/>
    <property type="match status" value="1"/>
</dbReference>
<dbReference type="OMA" id="RCAATKE"/>
<dbReference type="SMART" id="SM00256">
    <property type="entry name" value="FBOX"/>
    <property type="match status" value="1"/>
</dbReference>
<dbReference type="InterPro" id="IPR050942">
    <property type="entry name" value="F-box_BR-signaling"/>
</dbReference>
<protein>
    <recommendedName>
        <fullName evidence="1">F-box domain-containing protein</fullName>
    </recommendedName>
</protein>
<reference evidence="2" key="1">
    <citation type="submission" date="2013-07" db="EMBL/GenBank/DDBJ databases">
        <title>The genome of Eucalyptus grandis.</title>
        <authorList>
            <person name="Schmutz J."/>
            <person name="Hayes R."/>
            <person name="Myburg A."/>
            <person name="Tuskan G."/>
            <person name="Grattapaglia D."/>
            <person name="Rokhsar D.S."/>
        </authorList>
    </citation>
    <scope>NUCLEOTIDE SEQUENCE</scope>
    <source>
        <tissue evidence="2">Leaf extractions</tissue>
    </source>
</reference>